<dbReference type="InterPro" id="IPR006054">
    <property type="entry name" value="DnaQ"/>
</dbReference>
<dbReference type="InterPro" id="IPR013520">
    <property type="entry name" value="Ribonucl_H"/>
</dbReference>
<dbReference type="CDD" id="cd06127">
    <property type="entry name" value="DEDDh"/>
    <property type="match status" value="1"/>
</dbReference>
<keyword evidence="10" id="KW-1185">Reference proteome</keyword>
<evidence type="ECO:0000259" key="8">
    <source>
        <dbReference type="SMART" id="SM00990"/>
    </source>
</evidence>
<evidence type="ECO:0000313" key="9">
    <source>
        <dbReference type="EMBL" id="QUS39483.1"/>
    </source>
</evidence>
<dbReference type="Pfam" id="PF08774">
    <property type="entry name" value="VRR_NUC"/>
    <property type="match status" value="1"/>
</dbReference>
<dbReference type="NCBIfam" id="TIGR00573">
    <property type="entry name" value="dnaq"/>
    <property type="match status" value="1"/>
</dbReference>
<dbReference type="Pfam" id="PF00929">
    <property type="entry name" value="RNase_T"/>
    <property type="match status" value="1"/>
</dbReference>
<accession>A0ABX8AAN6</accession>
<dbReference type="EMBL" id="CP036498">
    <property type="protein sequence ID" value="QUS39483.1"/>
    <property type="molecule type" value="Genomic_DNA"/>
</dbReference>
<organism evidence="9 10">
    <name type="scientific">Tardiphaga alba</name>
    <dbReference type="NCBI Taxonomy" id="340268"/>
    <lineage>
        <taxon>Bacteria</taxon>
        <taxon>Pseudomonadati</taxon>
        <taxon>Pseudomonadota</taxon>
        <taxon>Alphaproteobacteria</taxon>
        <taxon>Hyphomicrobiales</taxon>
        <taxon>Nitrobacteraceae</taxon>
        <taxon>Tardiphaga</taxon>
    </lineage>
</organism>
<comment type="catalytic activity">
    <reaction evidence="6">
        <text>DNA(n) + a 2'-deoxyribonucleoside 5'-triphosphate = DNA(n+1) + diphosphate</text>
        <dbReference type="Rhea" id="RHEA:22508"/>
        <dbReference type="Rhea" id="RHEA-COMP:17339"/>
        <dbReference type="Rhea" id="RHEA-COMP:17340"/>
        <dbReference type="ChEBI" id="CHEBI:33019"/>
        <dbReference type="ChEBI" id="CHEBI:61560"/>
        <dbReference type="ChEBI" id="CHEBI:173112"/>
        <dbReference type="EC" id="2.7.7.7"/>
    </reaction>
</comment>
<protein>
    <recommendedName>
        <fullName evidence="2">DNA-directed DNA polymerase</fullName>
        <ecNumber evidence="2">2.7.7.7</ecNumber>
    </recommendedName>
</protein>
<dbReference type="InterPro" id="IPR036397">
    <property type="entry name" value="RNaseH_sf"/>
</dbReference>
<dbReference type="PANTHER" id="PTHR30231">
    <property type="entry name" value="DNA POLYMERASE III SUBUNIT EPSILON"/>
    <property type="match status" value="1"/>
</dbReference>
<reference evidence="9 10" key="1">
    <citation type="submission" date="2019-02" db="EMBL/GenBank/DDBJ databases">
        <title>Emended description of the genus Rhodopseudomonas and description of Rhodopseudomonas albus sp. nov., a non-phototrophic, heavy-metal-tolerant bacterium isolated from garden soil.</title>
        <authorList>
            <person name="Bao Z."/>
            <person name="Cao W.W."/>
            <person name="Sato Y."/>
            <person name="Nishizawa T."/>
            <person name="Zhao J."/>
            <person name="Guo Y."/>
            <person name="Ohta H."/>
        </authorList>
    </citation>
    <scope>NUCLEOTIDE SEQUENCE [LARGE SCALE GENOMIC DNA]</scope>
    <source>
        <strain evidence="9 10">SK50-23</strain>
    </source>
</reference>
<dbReference type="InterPro" id="IPR011856">
    <property type="entry name" value="tRNA_endonuc-like_dom_sf"/>
</dbReference>
<evidence type="ECO:0000256" key="4">
    <source>
        <dbReference type="ARBA" id="ARBA00022801"/>
    </source>
</evidence>
<dbReference type="GO" id="GO:0004527">
    <property type="term" value="F:exonuclease activity"/>
    <property type="evidence" value="ECO:0007669"/>
    <property type="project" value="UniProtKB-KW"/>
</dbReference>
<evidence type="ECO:0000313" key="10">
    <source>
        <dbReference type="Proteomes" id="UP000682843"/>
    </source>
</evidence>
<dbReference type="InterPro" id="IPR012337">
    <property type="entry name" value="RNaseH-like_sf"/>
</dbReference>
<evidence type="ECO:0000256" key="2">
    <source>
        <dbReference type="ARBA" id="ARBA00012417"/>
    </source>
</evidence>
<proteinExistence type="predicted"/>
<gene>
    <name evidence="9" type="ORF">RPMA_12025</name>
</gene>
<sequence>MSLPSLPVYYYLDHFREMLGFVAETYASILTEEHHNFSRSFGRLSRDAQCLLVRMVNRRGSVFNREHFKYAEIFDLRSALEELRGIGHARSLVPDDYAAFLSRLPKTELFAGGKSAGFSDIRSSWSKPRLVEFFAQRIPFDTAVEYCDGDRFVVLAGTTPIEFQLYLYFGKTEVDLKNFALRDLGLMRTNGASAFSARFEDGDEARACFYYSQILDRTEEKCANVYRLCAEEILAGPFCPTDYAVELRGRAACRVGQFFENLGDLELANSLYRAGESADCRERLVRLVYVSGDKIEAEALLTRMIDDPLTDEELTFAADFHARKFGGRRTGACTEMLRAATTIAIDDAHRGNPEAGVASFKRRQGYRVFFTENNVWLAMFGLIFWDELFESDQLNSGFDWVPRCLKDGTFLRRFEPQIAAKLDAVRSGAALNILLRSVAGKWGRPNGLFAWDHVDLDALRCLLAGVDTAGLASILEAMCRDFRSMRDGFPDLMLVQDGKVSFSEVKAEGDVIRRNQLTRLRQLGNARIPVEIGRVAYRFDPDQDYVVVDVETTGGMASFDRITEIGAVKMRNHQIVGEWHSVLNPQRAIPSKIVQLTGITNEMVRDAPLFAAVADSFMQFMSDGIFVAHNVNFDYGFISSEYERLERRFRFPKVCTCAGMRKTHPGLGSYGLGNLSRTFGLDLETHHRALCDARAAAGLLNLMNAKRQKDSQLQGYAA</sequence>
<dbReference type="InterPro" id="IPR049125">
    <property type="entry name" value="FAN1-like_WH"/>
</dbReference>
<dbReference type="PANTHER" id="PTHR30231:SF41">
    <property type="entry name" value="DNA POLYMERASE III SUBUNIT EPSILON"/>
    <property type="match status" value="1"/>
</dbReference>
<dbReference type="Gene3D" id="3.40.1350.10">
    <property type="match status" value="1"/>
</dbReference>
<keyword evidence="9" id="KW-0269">Exonuclease</keyword>
<dbReference type="Pfam" id="PF21315">
    <property type="entry name" value="FAN1_HTH"/>
    <property type="match status" value="1"/>
</dbReference>
<evidence type="ECO:0000256" key="6">
    <source>
        <dbReference type="ARBA" id="ARBA00049244"/>
    </source>
</evidence>
<dbReference type="SMART" id="SM00990">
    <property type="entry name" value="VRR_NUC"/>
    <property type="match status" value="1"/>
</dbReference>
<keyword evidence="4" id="KW-0378">Hydrolase</keyword>
<dbReference type="Gene3D" id="3.30.420.10">
    <property type="entry name" value="Ribonuclease H-like superfamily/Ribonuclease H"/>
    <property type="match status" value="1"/>
</dbReference>
<comment type="function">
    <text evidence="5">DNA polymerase III is a complex, multichain enzyme responsible for most of the replicative synthesis in bacteria. The epsilon subunit contain the editing function and is a proofreading 3'-5' exonuclease.</text>
</comment>
<name>A0ABX8AAN6_9BRAD</name>
<dbReference type="EC" id="2.7.7.7" evidence="2"/>
<dbReference type="SUPFAM" id="SSF53098">
    <property type="entry name" value="Ribonuclease H-like"/>
    <property type="match status" value="1"/>
</dbReference>
<feature type="domain" description="Exonuclease" evidence="7">
    <location>
        <begin position="544"/>
        <end position="709"/>
    </location>
</feature>
<dbReference type="SMART" id="SM00479">
    <property type="entry name" value="EXOIII"/>
    <property type="match status" value="1"/>
</dbReference>
<dbReference type="InterPro" id="IPR014883">
    <property type="entry name" value="VRR_NUC"/>
</dbReference>
<dbReference type="RefSeq" id="WP_211913024.1">
    <property type="nucleotide sequence ID" value="NZ_CP036498.1"/>
</dbReference>
<evidence type="ECO:0000259" key="7">
    <source>
        <dbReference type="SMART" id="SM00479"/>
    </source>
</evidence>
<feature type="domain" description="VRR-NUC" evidence="8">
    <location>
        <begin position="425"/>
        <end position="537"/>
    </location>
</feature>
<evidence type="ECO:0000256" key="3">
    <source>
        <dbReference type="ARBA" id="ARBA00022722"/>
    </source>
</evidence>
<evidence type="ECO:0000256" key="5">
    <source>
        <dbReference type="ARBA" id="ARBA00025483"/>
    </source>
</evidence>
<comment type="cofactor">
    <cofactor evidence="1">
        <name>Mg(2+)</name>
        <dbReference type="ChEBI" id="CHEBI:18420"/>
    </cofactor>
</comment>
<evidence type="ECO:0000256" key="1">
    <source>
        <dbReference type="ARBA" id="ARBA00001946"/>
    </source>
</evidence>
<keyword evidence="3" id="KW-0540">Nuclease</keyword>
<dbReference type="Proteomes" id="UP000682843">
    <property type="component" value="Chromosome"/>
</dbReference>